<dbReference type="EMBL" id="BMAW01029693">
    <property type="protein sequence ID" value="GFU13208.1"/>
    <property type="molecule type" value="Genomic_DNA"/>
</dbReference>
<comment type="caution">
    <text evidence="2">The sequence shown here is derived from an EMBL/GenBank/DDBJ whole genome shotgun (WGS) entry which is preliminary data.</text>
</comment>
<keyword evidence="3" id="KW-1185">Reference proteome</keyword>
<name>A0A8X6Q9R4_NEPPI</name>
<evidence type="ECO:0000313" key="3">
    <source>
        <dbReference type="Proteomes" id="UP000887013"/>
    </source>
</evidence>
<proteinExistence type="predicted"/>
<dbReference type="AlphaFoldDB" id="A0A8X6Q9R4"/>
<dbReference type="OrthoDB" id="6431157at2759"/>
<gene>
    <name evidence="2" type="ORF">NPIL_510181</name>
</gene>
<feature type="signal peptide" evidence="1">
    <location>
        <begin position="1"/>
        <end position="24"/>
    </location>
</feature>
<evidence type="ECO:0000256" key="1">
    <source>
        <dbReference type="SAM" id="SignalP"/>
    </source>
</evidence>
<evidence type="ECO:0000313" key="2">
    <source>
        <dbReference type="EMBL" id="GFU13208.1"/>
    </source>
</evidence>
<protein>
    <submittedName>
        <fullName evidence="2">Uncharacterized protein</fullName>
    </submittedName>
</protein>
<sequence length="81" mass="9405">MSAVRKTSVTIAFLLLTLLDLRWATFVVIRQCNANTDCKEDECCLQKPWSNRFFCAKRVREGREEPLPILCVCVVLNMKRI</sequence>
<keyword evidence="1" id="KW-0732">Signal</keyword>
<feature type="chain" id="PRO_5036446846" evidence="1">
    <location>
        <begin position="25"/>
        <end position="81"/>
    </location>
</feature>
<dbReference type="Gene3D" id="2.10.80.10">
    <property type="entry name" value="Lipase, subunit A"/>
    <property type="match status" value="1"/>
</dbReference>
<accession>A0A8X6Q9R4</accession>
<dbReference type="Proteomes" id="UP000887013">
    <property type="component" value="Unassembled WGS sequence"/>
</dbReference>
<reference evidence="2" key="1">
    <citation type="submission" date="2020-08" db="EMBL/GenBank/DDBJ databases">
        <title>Multicomponent nature underlies the extraordinary mechanical properties of spider dragline silk.</title>
        <authorList>
            <person name="Kono N."/>
            <person name="Nakamura H."/>
            <person name="Mori M."/>
            <person name="Yoshida Y."/>
            <person name="Ohtoshi R."/>
            <person name="Malay A.D."/>
            <person name="Moran D.A.P."/>
            <person name="Tomita M."/>
            <person name="Numata K."/>
            <person name="Arakawa K."/>
        </authorList>
    </citation>
    <scope>NUCLEOTIDE SEQUENCE</scope>
</reference>
<organism evidence="2 3">
    <name type="scientific">Nephila pilipes</name>
    <name type="common">Giant wood spider</name>
    <name type="synonym">Nephila maculata</name>
    <dbReference type="NCBI Taxonomy" id="299642"/>
    <lineage>
        <taxon>Eukaryota</taxon>
        <taxon>Metazoa</taxon>
        <taxon>Ecdysozoa</taxon>
        <taxon>Arthropoda</taxon>
        <taxon>Chelicerata</taxon>
        <taxon>Arachnida</taxon>
        <taxon>Araneae</taxon>
        <taxon>Araneomorphae</taxon>
        <taxon>Entelegynae</taxon>
        <taxon>Araneoidea</taxon>
        <taxon>Nephilidae</taxon>
        <taxon>Nephila</taxon>
    </lineage>
</organism>